<keyword evidence="5" id="KW-0808">Transferase</keyword>
<comment type="subcellular location">
    <subcellularLocation>
        <location evidence="1">Cell membrane</location>
        <topology evidence="1">Multi-pass membrane protein</topology>
    </subcellularLocation>
</comment>
<protein>
    <submittedName>
        <fullName evidence="20">Diacylglycerol kinase</fullName>
    </submittedName>
</protein>
<keyword evidence="3" id="KW-1003">Cell membrane</keyword>
<comment type="caution">
    <text evidence="20">The sequence shown here is derived from an EMBL/GenBank/DDBJ whole genome shotgun (WGS) entry which is preliminary data.</text>
</comment>
<evidence type="ECO:0000256" key="19">
    <source>
        <dbReference type="SAM" id="Phobius"/>
    </source>
</evidence>
<dbReference type="GO" id="GO:0008654">
    <property type="term" value="P:phospholipid biosynthetic process"/>
    <property type="evidence" value="ECO:0007669"/>
    <property type="project" value="UniProtKB-KW"/>
</dbReference>
<keyword evidence="21" id="KW-1185">Reference proteome</keyword>
<comment type="cofactor">
    <cofactor evidence="18">
        <name>Mg(2+)</name>
        <dbReference type="ChEBI" id="CHEBI:18420"/>
    </cofactor>
    <text evidence="18">Mn(2+), Zn(2+), Cd(2+) and Co(2+) support activity to lesser extents.</text>
</comment>
<dbReference type="InterPro" id="IPR000829">
    <property type="entry name" value="DAGK"/>
</dbReference>
<evidence type="ECO:0000256" key="7">
    <source>
        <dbReference type="ARBA" id="ARBA00022741"/>
    </source>
</evidence>
<comment type="similarity">
    <text evidence="2">Belongs to the bacterial diacylglycerol kinase family.</text>
</comment>
<keyword evidence="13" id="KW-0594">Phospholipid biosynthesis</keyword>
<reference evidence="21" key="1">
    <citation type="submission" date="2017-08" db="EMBL/GenBank/DDBJ databases">
        <authorList>
            <person name="Grouzdev D.S."/>
            <person name="Gaisin V.A."/>
            <person name="Rysina M.S."/>
            <person name="Gorlenko V.M."/>
        </authorList>
    </citation>
    <scope>NUCLEOTIDE SEQUENCE [LARGE SCALE GENOMIC DNA]</scope>
    <source>
        <strain evidence="21">Kir15-3F</strain>
    </source>
</reference>
<dbReference type="Gene3D" id="1.10.287.3610">
    <property type="match status" value="1"/>
</dbReference>
<proteinExistence type="inferred from homology"/>
<evidence type="ECO:0000256" key="2">
    <source>
        <dbReference type="ARBA" id="ARBA00005967"/>
    </source>
</evidence>
<dbReference type="GO" id="GO:0005886">
    <property type="term" value="C:plasma membrane"/>
    <property type="evidence" value="ECO:0007669"/>
    <property type="project" value="UniProtKB-SubCell"/>
</dbReference>
<keyword evidence="11" id="KW-0443">Lipid metabolism</keyword>
<dbReference type="GO" id="GO:0046872">
    <property type="term" value="F:metal ion binding"/>
    <property type="evidence" value="ECO:0007669"/>
    <property type="project" value="UniProtKB-KW"/>
</dbReference>
<feature type="transmembrane region" description="Helical" evidence="19">
    <location>
        <begin position="33"/>
        <end position="53"/>
    </location>
</feature>
<evidence type="ECO:0000313" key="21">
    <source>
        <dbReference type="Proteomes" id="UP000220527"/>
    </source>
</evidence>
<feature type="binding site" evidence="17">
    <location>
        <begin position="96"/>
        <end position="97"/>
    </location>
    <ligand>
        <name>ATP</name>
        <dbReference type="ChEBI" id="CHEBI:30616"/>
    </ligand>
</feature>
<keyword evidence="18" id="KW-0460">Magnesium</keyword>
<dbReference type="Proteomes" id="UP000220527">
    <property type="component" value="Unassembled WGS sequence"/>
</dbReference>
<evidence type="ECO:0000256" key="4">
    <source>
        <dbReference type="ARBA" id="ARBA00022516"/>
    </source>
</evidence>
<evidence type="ECO:0000256" key="3">
    <source>
        <dbReference type="ARBA" id="ARBA00022475"/>
    </source>
</evidence>
<keyword evidence="4" id="KW-0444">Lipid biosynthesis</keyword>
<dbReference type="InterPro" id="IPR033717">
    <property type="entry name" value="UDPK"/>
</dbReference>
<dbReference type="PROSITE" id="PS01069">
    <property type="entry name" value="DAGK_PROKAR"/>
    <property type="match status" value="1"/>
</dbReference>
<feature type="binding site" evidence="16">
    <location>
        <position position="71"/>
    </location>
    <ligand>
        <name>substrate</name>
    </ligand>
</feature>
<name>A0A2A6RE73_9CHLR</name>
<evidence type="ECO:0000256" key="15">
    <source>
        <dbReference type="PIRSR" id="PIRSR600829-1"/>
    </source>
</evidence>
<evidence type="ECO:0000256" key="10">
    <source>
        <dbReference type="ARBA" id="ARBA00022989"/>
    </source>
</evidence>
<keyword evidence="18" id="KW-0479">Metal-binding</keyword>
<evidence type="ECO:0000256" key="14">
    <source>
        <dbReference type="ARBA" id="ARBA00023264"/>
    </source>
</evidence>
<feature type="binding site" evidence="17">
    <location>
        <position position="18"/>
    </location>
    <ligand>
        <name>ATP</name>
        <dbReference type="ChEBI" id="CHEBI:30616"/>
    </ligand>
</feature>
<dbReference type="EMBL" id="NQWI01000178">
    <property type="protein sequence ID" value="PDW00545.1"/>
    <property type="molecule type" value="Genomic_DNA"/>
</dbReference>
<sequence>MQQRSNNQLTALLAAFHYAFQGLWYMLRTQRNAQIHCFAALCAIALGLVLDLARWEWLSLILTITLVLAAEGLNTAIEAVVDLATSQIHPLAKIAKDVAAGTVLLCAMASLLVGCLIFVPHLWPLLLGLLDR</sequence>
<evidence type="ECO:0000256" key="13">
    <source>
        <dbReference type="ARBA" id="ARBA00023209"/>
    </source>
</evidence>
<keyword evidence="14" id="KW-1208">Phospholipid metabolism</keyword>
<dbReference type="InterPro" id="IPR036945">
    <property type="entry name" value="DAGK_sf"/>
</dbReference>
<feature type="active site" description="Proton acceptor" evidence="15">
    <location>
        <position position="71"/>
    </location>
</feature>
<dbReference type="CDD" id="cd14265">
    <property type="entry name" value="UDPK_IM_like"/>
    <property type="match status" value="1"/>
</dbReference>
<keyword evidence="6 19" id="KW-0812">Transmembrane</keyword>
<dbReference type="OrthoDB" id="9789934at2"/>
<dbReference type="GO" id="GO:0016301">
    <property type="term" value="F:kinase activity"/>
    <property type="evidence" value="ECO:0007669"/>
    <property type="project" value="UniProtKB-KW"/>
</dbReference>
<evidence type="ECO:0000256" key="16">
    <source>
        <dbReference type="PIRSR" id="PIRSR600829-2"/>
    </source>
</evidence>
<dbReference type="RefSeq" id="WP_097645949.1">
    <property type="nucleotide sequence ID" value="NZ_NQWI01000178.1"/>
</dbReference>
<evidence type="ECO:0000256" key="9">
    <source>
        <dbReference type="ARBA" id="ARBA00022840"/>
    </source>
</evidence>
<dbReference type="PANTHER" id="PTHR34299">
    <property type="entry name" value="DIACYLGLYCEROL KINASE"/>
    <property type="match status" value="1"/>
</dbReference>
<keyword evidence="12 19" id="KW-0472">Membrane</keyword>
<evidence type="ECO:0000256" key="8">
    <source>
        <dbReference type="ARBA" id="ARBA00022777"/>
    </source>
</evidence>
<evidence type="ECO:0000256" key="17">
    <source>
        <dbReference type="PIRSR" id="PIRSR600829-3"/>
    </source>
</evidence>
<keyword evidence="7 17" id="KW-0547">Nucleotide-binding</keyword>
<keyword evidence="10 19" id="KW-1133">Transmembrane helix</keyword>
<evidence type="ECO:0000313" key="20">
    <source>
        <dbReference type="EMBL" id="PDW00545.1"/>
    </source>
</evidence>
<dbReference type="GO" id="GO:0005524">
    <property type="term" value="F:ATP binding"/>
    <property type="evidence" value="ECO:0007669"/>
    <property type="project" value="UniProtKB-KW"/>
</dbReference>
<feature type="binding site" evidence="18">
    <location>
        <position position="78"/>
    </location>
    <ligand>
        <name>a divalent metal cation</name>
        <dbReference type="ChEBI" id="CHEBI:60240"/>
    </ligand>
</feature>
<keyword evidence="8 20" id="KW-0418">Kinase</keyword>
<evidence type="ECO:0000256" key="5">
    <source>
        <dbReference type="ARBA" id="ARBA00022679"/>
    </source>
</evidence>
<dbReference type="Pfam" id="PF01219">
    <property type="entry name" value="DAGK_prokar"/>
    <property type="match status" value="1"/>
</dbReference>
<evidence type="ECO:0000256" key="1">
    <source>
        <dbReference type="ARBA" id="ARBA00004651"/>
    </source>
</evidence>
<dbReference type="PANTHER" id="PTHR34299:SF1">
    <property type="entry name" value="DIACYLGLYCEROL KINASE"/>
    <property type="match status" value="1"/>
</dbReference>
<evidence type="ECO:0000256" key="6">
    <source>
        <dbReference type="ARBA" id="ARBA00022692"/>
    </source>
</evidence>
<dbReference type="AlphaFoldDB" id="A0A2A6RE73"/>
<feature type="transmembrane region" description="Helical" evidence="19">
    <location>
        <begin position="98"/>
        <end position="123"/>
    </location>
</feature>
<feature type="binding site" evidence="17">
    <location>
        <position position="78"/>
    </location>
    <ligand>
        <name>ATP</name>
        <dbReference type="ChEBI" id="CHEBI:30616"/>
    </ligand>
</feature>
<evidence type="ECO:0000256" key="18">
    <source>
        <dbReference type="PIRSR" id="PIRSR600829-4"/>
    </source>
</evidence>
<keyword evidence="9 17" id="KW-0067">ATP-binding</keyword>
<gene>
    <name evidence="20" type="ORF">CJ255_20540</name>
</gene>
<evidence type="ECO:0000256" key="11">
    <source>
        <dbReference type="ARBA" id="ARBA00023098"/>
    </source>
</evidence>
<organism evidence="20 21">
    <name type="scientific">Candidatus Viridilinea mediisalina</name>
    <dbReference type="NCBI Taxonomy" id="2024553"/>
    <lineage>
        <taxon>Bacteria</taxon>
        <taxon>Bacillati</taxon>
        <taxon>Chloroflexota</taxon>
        <taxon>Chloroflexia</taxon>
        <taxon>Chloroflexales</taxon>
        <taxon>Chloroflexineae</taxon>
        <taxon>Oscillochloridaceae</taxon>
        <taxon>Candidatus Viridilinea</taxon>
    </lineage>
</organism>
<evidence type="ECO:0000256" key="12">
    <source>
        <dbReference type="ARBA" id="ARBA00023136"/>
    </source>
</evidence>
<accession>A0A2A6RE73</accession>